<accession>A0A8S2FFD6</accession>
<dbReference type="EMBL" id="CAJOBA010051673">
    <property type="protein sequence ID" value="CAF4247130.1"/>
    <property type="molecule type" value="Genomic_DNA"/>
</dbReference>
<evidence type="ECO:0000313" key="3">
    <source>
        <dbReference type="Proteomes" id="UP000677228"/>
    </source>
</evidence>
<gene>
    <name evidence="1" type="ORF">OVA965_LOCUS34906</name>
    <name evidence="2" type="ORF">TMI583_LOCUS35845</name>
</gene>
<name>A0A8S2FFD6_9BILA</name>
<comment type="caution">
    <text evidence="1">The sequence shown here is derived from an EMBL/GenBank/DDBJ whole genome shotgun (WGS) entry which is preliminary data.</text>
</comment>
<protein>
    <submittedName>
        <fullName evidence="1">Uncharacterized protein</fullName>
    </submittedName>
</protein>
<dbReference type="EMBL" id="CAJNOK010029841">
    <property type="protein sequence ID" value="CAF1452781.1"/>
    <property type="molecule type" value="Genomic_DNA"/>
</dbReference>
<organism evidence="1 3">
    <name type="scientific">Didymodactylos carnosus</name>
    <dbReference type="NCBI Taxonomy" id="1234261"/>
    <lineage>
        <taxon>Eukaryota</taxon>
        <taxon>Metazoa</taxon>
        <taxon>Spiralia</taxon>
        <taxon>Gnathifera</taxon>
        <taxon>Rotifera</taxon>
        <taxon>Eurotatoria</taxon>
        <taxon>Bdelloidea</taxon>
        <taxon>Philodinida</taxon>
        <taxon>Philodinidae</taxon>
        <taxon>Didymodactylos</taxon>
    </lineage>
</organism>
<dbReference type="AlphaFoldDB" id="A0A8S2FFD6"/>
<reference evidence="1" key="1">
    <citation type="submission" date="2021-02" db="EMBL/GenBank/DDBJ databases">
        <authorList>
            <person name="Nowell W R."/>
        </authorList>
    </citation>
    <scope>NUCLEOTIDE SEQUENCE</scope>
</reference>
<proteinExistence type="predicted"/>
<evidence type="ECO:0000313" key="1">
    <source>
        <dbReference type="EMBL" id="CAF1452781.1"/>
    </source>
</evidence>
<dbReference type="Proteomes" id="UP000682733">
    <property type="component" value="Unassembled WGS sequence"/>
</dbReference>
<evidence type="ECO:0000313" key="2">
    <source>
        <dbReference type="EMBL" id="CAF4247130.1"/>
    </source>
</evidence>
<dbReference type="Proteomes" id="UP000677228">
    <property type="component" value="Unassembled WGS sequence"/>
</dbReference>
<sequence length="147" mass="17296">MPKLSSIAFYGGFYFHRFSFPDESGDLYDKIERVNNVQLDSVTTVRLDHISMKQIEQIPMYSFPNIQCLLLNNTELPLKENQLTSFPGEKLQRIEFDEYSTRKNLEKQNLCYLSNIKHLKLTFGFLYCGKGLNSQPEITRNFREDPR</sequence>